<dbReference type="CDD" id="cd13399">
    <property type="entry name" value="Slt35-like"/>
    <property type="match status" value="1"/>
</dbReference>
<dbReference type="NCBIfam" id="TIGR02282">
    <property type="entry name" value="MltB"/>
    <property type="match status" value="1"/>
</dbReference>
<dbReference type="Proteomes" id="UP001629246">
    <property type="component" value="Unassembled WGS sequence"/>
</dbReference>
<feature type="domain" description="Transglycosylase SLT" evidence="3">
    <location>
        <begin position="90"/>
        <end position="389"/>
    </location>
</feature>
<feature type="region of interest" description="Disordered" evidence="1">
    <location>
        <begin position="31"/>
        <end position="76"/>
    </location>
</feature>
<accession>A0ABW9AD26</accession>
<evidence type="ECO:0000313" key="4">
    <source>
        <dbReference type="EMBL" id="MFL9926379.1"/>
    </source>
</evidence>
<dbReference type="PANTHER" id="PTHR30163">
    <property type="entry name" value="MEMBRANE-BOUND LYTIC MUREIN TRANSGLYCOSYLASE B"/>
    <property type="match status" value="1"/>
</dbReference>
<keyword evidence="5" id="KW-1185">Reference proteome</keyword>
<dbReference type="InterPro" id="IPR031304">
    <property type="entry name" value="SLT_2"/>
</dbReference>
<feature type="chain" id="PRO_5046324397" evidence="2">
    <location>
        <begin position="34"/>
        <end position="398"/>
    </location>
</feature>
<organism evidence="4 5">
    <name type="scientific">Herbaspirillum lusitanum</name>
    <dbReference type="NCBI Taxonomy" id="213312"/>
    <lineage>
        <taxon>Bacteria</taxon>
        <taxon>Pseudomonadati</taxon>
        <taxon>Pseudomonadota</taxon>
        <taxon>Betaproteobacteria</taxon>
        <taxon>Burkholderiales</taxon>
        <taxon>Oxalobacteraceae</taxon>
        <taxon>Herbaspirillum</taxon>
    </lineage>
</organism>
<dbReference type="Gene3D" id="1.10.530.10">
    <property type="match status" value="1"/>
</dbReference>
<protein>
    <submittedName>
        <fullName evidence="4">Lytic murein transglycosylase B</fullName>
    </submittedName>
</protein>
<name>A0ABW9AD26_9BURK</name>
<comment type="caution">
    <text evidence="4">The sequence shown here is derived from an EMBL/GenBank/DDBJ whole genome shotgun (WGS) entry which is preliminary data.</text>
</comment>
<proteinExistence type="predicted"/>
<dbReference type="InterPro" id="IPR023346">
    <property type="entry name" value="Lysozyme-like_dom_sf"/>
</dbReference>
<feature type="signal peptide" evidence="2">
    <location>
        <begin position="1"/>
        <end position="33"/>
    </location>
</feature>
<dbReference type="SUPFAM" id="SSF53955">
    <property type="entry name" value="Lysozyme-like"/>
    <property type="match status" value="1"/>
</dbReference>
<evidence type="ECO:0000259" key="3">
    <source>
        <dbReference type="Pfam" id="PF13406"/>
    </source>
</evidence>
<dbReference type="Pfam" id="PF13406">
    <property type="entry name" value="SLT_2"/>
    <property type="match status" value="1"/>
</dbReference>
<dbReference type="InterPro" id="IPR011757">
    <property type="entry name" value="Lytic_transglycosylase_MltB"/>
</dbReference>
<evidence type="ECO:0000256" key="2">
    <source>
        <dbReference type="SAM" id="SignalP"/>
    </source>
</evidence>
<reference evidence="4 5" key="1">
    <citation type="journal article" date="2024" name="Chem. Sci.">
        <title>Discovery of megapolipeptins by genome mining of a Burkholderiales bacteria collection.</title>
        <authorList>
            <person name="Paulo B.S."/>
            <person name="Recchia M.J.J."/>
            <person name="Lee S."/>
            <person name="Fergusson C.H."/>
            <person name="Romanowski S.B."/>
            <person name="Hernandez A."/>
            <person name="Krull N."/>
            <person name="Liu D.Y."/>
            <person name="Cavanagh H."/>
            <person name="Bos A."/>
            <person name="Gray C.A."/>
            <person name="Murphy B.T."/>
            <person name="Linington R.G."/>
            <person name="Eustaquio A.S."/>
        </authorList>
    </citation>
    <scope>NUCLEOTIDE SEQUENCE [LARGE SCALE GENOMIC DNA]</scope>
    <source>
        <strain evidence="4 5">RL21-008-BIB-A</strain>
    </source>
</reference>
<gene>
    <name evidence="4" type="primary">mltB</name>
    <name evidence="4" type="ORF">PQR62_19035</name>
</gene>
<dbReference type="InterPro" id="IPR043426">
    <property type="entry name" value="MltB-like"/>
</dbReference>
<keyword evidence="2" id="KW-0732">Signal</keyword>
<dbReference type="RefSeq" id="WP_408159583.1">
    <property type="nucleotide sequence ID" value="NZ_JAQQFM010000008.1"/>
</dbReference>
<dbReference type="EMBL" id="JAQQFM010000008">
    <property type="protein sequence ID" value="MFL9926379.1"/>
    <property type="molecule type" value="Genomic_DNA"/>
</dbReference>
<dbReference type="Gene3D" id="1.10.8.350">
    <property type="entry name" value="Bacterial muramidase"/>
    <property type="match status" value="1"/>
</dbReference>
<evidence type="ECO:0000313" key="5">
    <source>
        <dbReference type="Proteomes" id="UP001629246"/>
    </source>
</evidence>
<sequence length="398" mass="43561">MPIKISHRLSKLPATLLMTASCLAALAGSSAYAQGSDTDTPKKSARPAPSKKAGKQKQDAKSAGKKSSSTKKKAVSPQEGEYVNFNEWKDVSKFVDEMVARNGFNKEELNALFAKTRYLDSAIQLMKPAPSNKPKNWAAYRARFIEPYRINAGVAFWNDYGVALARAEAQYGVPMEIIVGIIGVETVYGRNTGNFRVMDAITTLAFDYPNTPTRDARMAFFRGELENTLLFARESNIDPMSLLGSYAGAIGWAQFMPGSLRQYAVDFDGDGKIDLRNSPVDAIGSVAHYLSVHGWQRGQPIVFPAAISNGEGKFDALLNQGLEAKFTQDDLQAAGIASRSEIPAGLRLGLVDLQNGTAPTEYWLATNNFYAITQYNRSYFYAMSVVELGRAVSAARNR</sequence>
<evidence type="ECO:0000256" key="1">
    <source>
        <dbReference type="SAM" id="MobiDB-lite"/>
    </source>
</evidence>
<dbReference type="PROSITE" id="PS51257">
    <property type="entry name" value="PROKAR_LIPOPROTEIN"/>
    <property type="match status" value="1"/>
</dbReference>
<dbReference type="PANTHER" id="PTHR30163:SF9">
    <property type="entry name" value="MEMBRANE-BOUND LYTIC MUREIN TRANSGLYCOSYLASE B"/>
    <property type="match status" value="1"/>
</dbReference>